<protein>
    <submittedName>
        <fullName evidence="2">Uncharacterized protein</fullName>
    </submittedName>
</protein>
<sequence length="100" mass="10674">MMGKEEEIARIARRLDKMVTKKSADPGTPAPPRPRAGQDPSPAETPGTQGRPPPVAETPAPGPPCRSLPHSRTPGRGHIRAWTLSREPPALDSAPPPRPQ</sequence>
<evidence type="ECO:0000313" key="2">
    <source>
        <dbReference type="EMBL" id="KAK2110391.1"/>
    </source>
</evidence>
<organism evidence="2 3">
    <name type="scientific">Saguinus oedipus</name>
    <name type="common">Cotton-top tamarin</name>
    <name type="synonym">Oedipomidas oedipus</name>
    <dbReference type="NCBI Taxonomy" id="9490"/>
    <lineage>
        <taxon>Eukaryota</taxon>
        <taxon>Metazoa</taxon>
        <taxon>Chordata</taxon>
        <taxon>Craniata</taxon>
        <taxon>Vertebrata</taxon>
        <taxon>Euteleostomi</taxon>
        <taxon>Mammalia</taxon>
        <taxon>Eutheria</taxon>
        <taxon>Euarchontoglires</taxon>
        <taxon>Primates</taxon>
        <taxon>Haplorrhini</taxon>
        <taxon>Platyrrhini</taxon>
        <taxon>Cebidae</taxon>
        <taxon>Callitrichinae</taxon>
        <taxon>Saguinus</taxon>
    </lineage>
</organism>
<gene>
    <name evidence="2" type="ORF">P7K49_010137</name>
</gene>
<feature type="compositionally biased region" description="Basic and acidic residues" evidence="1">
    <location>
        <begin position="1"/>
        <end position="24"/>
    </location>
</feature>
<evidence type="ECO:0000256" key="1">
    <source>
        <dbReference type="SAM" id="MobiDB-lite"/>
    </source>
</evidence>
<accession>A0ABQ9VMN8</accession>
<name>A0ABQ9VMN8_SAGOE</name>
<proteinExistence type="predicted"/>
<keyword evidence="3" id="KW-1185">Reference proteome</keyword>
<feature type="region of interest" description="Disordered" evidence="1">
    <location>
        <begin position="1"/>
        <end position="100"/>
    </location>
</feature>
<feature type="compositionally biased region" description="Pro residues" evidence="1">
    <location>
        <begin position="51"/>
        <end position="66"/>
    </location>
</feature>
<reference evidence="2 3" key="1">
    <citation type="submission" date="2023-05" db="EMBL/GenBank/DDBJ databases">
        <title>B98-5 Cell Line De Novo Hybrid Assembly: An Optical Mapping Approach.</title>
        <authorList>
            <person name="Kananen K."/>
            <person name="Auerbach J.A."/>
            <person name="Kautto E."/>
            <person name="Blachly J.S."/>
        </authorList>
    </citation>
    <scope>NUCLEOTIDE SEQUENCE [LARGE SCALE GENOMIC DNA]</scope>
    <source>
        <strain evidence="2">B95-8</strain>
        <tissue evidence="2">Cell line</tissue>
    </source>
</reference>
<comment type="caution">
    <text evidence="2">The sequence shown here is derived from an EMBL/GenBank/DDBJ whole genome shotgun (WGS) entry which is preliminary data.</text>
</comment>
<evidence type="ECO:0000313" key="3">
    <source>
        <dbReference type="Proteomes" id="UP001266305"/>
    </source>
</evidence>
<dbReference type="Proteomes" id="UP001266305">
    <property type="component" value="Unassembled WGS sequence"/>
</dbReference>
<dbReference type="EMBL" id="JASSZA010000005">
    <property type="protein sequence ID" value="KAK2110391.1"/>
    <property type="molecule type" value="Genomic_DNA"/>
</dbReference>